<name>A0A7W8DPW0_9BACT</name>
<keyword evidence="2" id="KW-1185">Reference proteome</keyword>
<dbReference type="InterPro" id="IPR009510">
    <property type="entry name" value="T3SS_K"/>
</dbReference>
<dbReference type="Proteomes" id="UP000534294">
    <property type="component" value="Unassembled WGS sequence"/>
</dbReference>
<reference evidence="1 2" key="1">
    <citation type="submission" date="2020-08" db="EMBL/GenBank/DDBJ databases">
        <title>Genomic Encyclopedia of Type Strains, Phase IV (KMG-IV): sequencing the most valuable type-strain genomes for metagenomic binning, comparative biology and taxonomic classification.</title>
        <authorList>
            <person name="Goeker M."/>
        </authorList>
    </citation>
    <scope>NUCLEOTIDE SEQUENCE [LARGE SCALE GENOMIC DNA]</scope>
    <source>
        <strain evidence="1 2">DSM 12251</strain>
    </source>
</reference>
<sequence>MNTSGHWYASQAKINPDLFRVIFDFNRRPQYWLHPEVVAGLPQAKVVRVLSQGTHGQSHLSSWLLQTLQLDDCEGVWDFEEIPRRLALLSPATLERLACFTGAALCWPRISAIIGKQQIQELKANLGEETHAFALRRARMIVPESETFPAQENVSLTDQVHSLGWDVLISATNDGAEGLRRRLLLKLPLKMQAKVTQPLPQDQREKAWQRVRQINREVLTLGEMKCFA</sequence>
<proteinExistence type="predicted"/>
<dbReference type="RefSeq" id="WP_184207873.1">
    <property type="nucleotide sequence ID" value="NZ_JACHIF010000003.1"/>
</dbReference>
<protein>
    <recommendedName>
        <fullName evidence="3">YOP protein translocation protein K (YscK)</fullName>
    </recommendedName>
</protein>
<evidence type="ECO:0000313" key="2">
    <source>
        <dbReference type="Proteomes" id="UP000534294"/>
    </source>
</evidence>
<gene>
    <name evidence="1" type="ORF">HNQ64_001976</name>
</gene>
<organism evidence="1 2">
    <name type="scientific">Prosthecobacter dejongeii</name>
    <dbReference type="NCBI Taxonomy" id="48465"/>
    <lineage>
        <taxon>Bacteria</taxon>
        <taxon>Pseudomonadati</taxon>
        <taxon>Verrucomicrobiota</taxon>
        <taxon>Verrucomicrobiia</taxon>
        <taxon>Verrucomicrobiales</taxon>
        <taxon>Verrucomicrobiaceae</taxon>
        <taxon>Prosthecobacter</taxon>
    </lineage>
</organism>
<dbReference type="Pfam" id="PF06578">
    <property type="entry name" value="YscK"/>
    <property type="match status" value="1"/>
</dbReference>
<accession>A0A7W8DPW0</accession>
<evidence type="ECO:0008006" key="3">
    <source>
        <dbReference type="Google" id="ProtNLM"/>
    </source>
</evidence>
<dbReference type="AlphaFoldDB" id="A0A7W8DPW0"/>
<dbReference type="EMBL" id="JACHIF010000003">
    <property type="protein sequence ID" value="MBB5037727.1"/>
    <property type="molecule type" value="Genomic_DNA"/>
</dbReference>
<comment type="caution">
    <text evidence="1">The sequence shown here is derived from an EMBL/GenBank/DDBJ whole genome shotgun (WGS) entry which is preliminary data.</text>
</comment>
<evidence type="ECO:0000313" key="1">
    <source>
        <dbReference type="EMBL" id="MBB5037727.1"/>
    </source>
</evidence>